<gene>
    <name evidence="5" type="ORF">DCHRY22_LOCUS2100</name>
</gene>
<proteinExistence type="predicted"/>
<evidence type="ECO:0000256" key="2">
    <source>
        <dbReference type="ARBA" id="ARBA00022729"/>
    </source>
</evidence>
<feature type="compositionally biased region" description="Polar residues" evidence="4">
    <location>
        <begin position="328"/>
        <end position="338"/>
    </location>
</feature>
<dbReference type="AlphaFoldDB" id="A0A8J2QDF9"/>
<dbReference type="GO" id="GO:0062129">
    <property type="term" value="C:chitin-based extracellular matrix"/>
    <property type="evidence" value="ECO:0007669"/>
    <property type="project" value="TreeGrafter"/>
</dbReference>
<dbReference type="InterPro" id="IPR050468">
    <property type="entry name" value="Cuticle_Struct_Prot"/>
</dbReference>
<evidence type="ECO:0000256" key="4">
    <source>
        <dbReference type="SAM" id="MobiDB-lite"/>
    </source>
</evidence>
<dbReference type="PANTHER" id="PTHR10380:SF173">
    <property type="entry name" value="CUTICULAR PROTEIN 47EF, ISOFORM C-RELATED"/>
    <property type="match status" value="1"/>
</dbReference>
<feature type="region of interest" description="Disordered" evidence="4">
    <location>
        <begin position="99"/>
        <end position="124"/>
    </location>
</feature>
<dbReference type="OrthoDB" id="8117702at2759"/>
<evidence type="ECO:0000313" key="5">
    <source>
        <dbReference type="EMBL" id="CAG9560430.1"/>
    </source>
</evidence>
<dbReference type="GO" id="GO:0008010">
    <property type="term" value="F:structural constituent of chitin-based larval cuticle"/>
    <property type="evidence" value="ECO:0007669"/>
    <property type="project" value="TreeGrafter"/>
</dbReference>
<keyword evidence="2" id="KW-0732">Signal</keyword>
<protein>
    <submittedName>
        <fullName evidence="5">(African queen) hypothetical protein</fullName>
    </submittedName>
</protein>
<feature type="compositionally biased region" description="Polar residues" evidence="4">
    <location>
        <begin position="237"/>
        <end position="258"/>
    </location>
</feature>
<feature type="compositionally biased region" description="Low complexity" evidence="4">
    <location>
        <begin position="352"/>
        <end position="363"/>
    </location>
</feature>
<evidence type="ECO:0000256" key="3">
    <source>
        <dbReference type="PROSITE-ProRule" id="PRU00497"/>
    </source>
</evidence>
<dbReference type="EMBL" id="CAKASE010000045">
    <property type="protein sequence ID" value="CAG9560430.1"/>
    <property type="molecule type" value="Genomic_DNA"/>
</dbReference>
<dbReference type="Pfam" id="PF00379">
    <property type="entry name" value="Chitin_bind_4"/>
    <property type="match status" value="1"/>
</dbReference>
<dbReference type="PROSITE" id="PS51155">
    <property type="entry name" value="CHIT_BIND_RR_2"/>
    <property type="match status" value="1"/>
</dbReference>
<comment type="caution">
    <text evidence="5">The sequence shown here is derived from an EMBL/GenBank/DDBJ whole genome shotgun (WGS) entry which is preliminary data.</text>
</comment>
<evidence type="ECO:0000313" key="6">
    <source>
        <dbReference type="Proteomes" id="UP000789524"/>
    </source>
</evidence>
<dbReference type="Proteomes" id="UP000789524">
    <property type="component" value="Unassembled WGS sequence"/>
</dbReference>
<feature type="region of interest" description="Disordered" evidence="4">
    <location>
        <begin position="198"/>
        <end position="262"/>
    </location>
</feature>
<keyword evidence="6" id="KW-1185">Reference proteome</keyword>
<evidence type="ECO:0000256" key="1">
    <source>
        <dbReference type="ARBA" id="ARBA00022460"/>
    </source>
</evidence>
<feature type="region of interest" description="Disordered" evidence="4">
    <location>
        <begin position="47"/>
        <end position="71"/>
    </location>
</feature>
<name>A0A8J2QDF9_9NEOP</name>
<dbReference type="InterPro" id="IPR000618">
    <property type="entry name" value="Insect_cuticle"/>
</dbReference>
<dbReference type="InterPro" id="IPR031311">
    <property type="entry name" value="CHIT_BIND_RR_consensus"/>
</dbReference>
<feature type="compositionally biased region" description="Polar residues" evidence="4">
    <location>
        <begin position="198"/>
        <end position="224"/>
    </location>
</feature>
<accession>A0A8J2QDF9</accession>
<dbReference type="PROSITE" id="PS00233">
    <property type="entry name" value="CHIT_BIND_RR_1"/>
    <property type="match status" value="1"/>
</dbReference>
<keyword evidence="1 3" id="KW-0193">Cuticle</keyword>
<sequence>MVIGSIAGVIPILSQSEEFQHNGTYKFSYETGNGIIREEVAYGKILPRSRDASSNEGGESDESEEIHVQQGSYSYTAPDGTVISVRYIADENGFQPIYEHTPSKENSNSAEKSGRALKLHASETKSAPIPKIRVSESNEISSDEIKPQEKIAPEIVEPVEVSTAAPQPQLASEVSNSAILKENPEVVPMSVASQSAPAAISKSSSENVVNDVSTVEPEISSSASIVPEETSEMIAEISSTSVPEEASTNIPQTESASDINVVPSAVPEIASTVISESAGSTEDDNLLVSTESVQAVTELKAIEESESTTSNVDVSTIPASTAGPDQPLTETEQGTTASAELPSSEAPEQLASSEVSESSNSTSAPEQASTTEAVGQQAS</sequence>
<feature type="region of interest" description="Disordered" evidence="4">
    <location>
        <begin position="299"/>
        <end position="379"/>
    </location>
</feature>
<feature type="compositionally biased region" description="Polar residues" evidence="4">
    <location>
        <begin position="307"/>
        <end position="319"/>
    </location>
</feature>
<organism evidence="5 6">
    <name type="scientific">Danaus chrysippus</name>
    <name type="common">African queen</name>
    <dbReference type="NCBI Taxonomy" id="151541"/>
    <lineage>
        <taxon>Eukaryota</taxon>
        <taxon>Metazoa</taxon>
        <taxon>Ecdysozoa</taxon>
        <taxon>Arthropoda</taxon>
        <taxon>Hexapoda</taxon>
        <taxon>Insecta</taxon>
        <taxon>Pterygota</taxon>
        <taxon>Neoptera</taxon>
        <taxon>Endopterygota</taxon>
        <taxon>Lepidoptera</taxon>
        <taxon>Glossata</taxon>
        <taxon>Ditrysia</taxon>
        <taxon>Papilionoidea</taxon>
        <taxon>Nymphalidae</taxon>
        <taxon>Danainae</taxon>
        <taxon>Danaini</taxon>
        <taxon>Danaina</taxon>
        <taxon>Danaus</taxon>
        <taxon>Anosia</taxon>
    </lineage>
</organism>
<reference evidence="5" key="1">
    <citation type="submission" date="2021-09" db="EMBL/GenBank/DDBJ databases">
        <authorList>
            <person name="Martin H S."/>
        </authorList>
    </citation>
    <scope>NUCLEOTIDE SEQUENCE</scope>
</reference>
<dbReference type="PANTHER" id="PTHR10380">
    <property type="entry name" value="CUTICLE PROTEIN"/>
    <property type="match status" value="1"/>
</dbReference>
<feature type="compositionally biased region" description="Polar residues" evidence="4">
    <location>
        <begin position="364"/>
        <end position="379"/>
    </location>
</feature>